<organism evidence="2 3">
    <name type="scientific">Chitinophaga hostae</name>
    <dbReference type="NCBI Taxonomy" id="2831022"/>
    <lineage>
        <taxon>Bacteria</taxon>
        <taxon>Pseudomonadati</taxon>
        <taxon>Bacteroidota</taxon>
        <taxon>Chitinophagia</taxon>
        <taxon>Chitinophagales</taxon>
        <taxon>Chitinophagaceae</taxon>
        <taxon>Chitinophaga</taxon>
    </lineage>
</organism>
<evidence type="ECO:0000313" key="2">
    <source>
        <dbReference type="EMBL" id="MBS0031038.1"/>
    </source>
</evidence>
<dbReference type="InterPro" id="IPR050789">
    <property type="entry name" value="Diverse_Enzym_Activities"/>
</dbReference>
<reference evidence="2 3" key="1">
    <citation type="submission" date="2021-04" db="EMBL/GenBank/DDBJ databases">
        <title>Chitinophaga sp. nov., isolated from the rhizosphere soil.</title>
        <authorList>
            <person name="He S."/>
        </authorList>
    </citation>
    <scope>NUCLEOTIDE SEQUENCE [LARGE SCALE GENOMIC DNA]</scope>
    <source>
        <strain evidence="2 3">2R12</strain>
    </source>
</reference>
<keyword evidence="2" id="KW-0378">Hydrolase</keyword>
<protein>
    <submittedName>
        <fullName evidence="2">Serine hydrolase</fullName>
    </submittedName>
</protein>
<comment type="caution">
    <text evidence="2">The sequence shown here is derived from an EMBL/GenBank/DDBJ whole genome shotgun (WGS) entry which is preliminary data.</text>
</comment>
<accession>A0ABS5J741</accession>
<dbReference type="Proteomes" id="UP000676386">
    <property type="component" value="Unassembled WGS sequence"/>
</dbReference>
<dbReference type="Pfam" id="PF00144">
    <property type="entry name" value="Beta-lactamase"/>
    <property type="match status" value="1"/>
</dbReference>
<name>A0ABS5J741_9BACT</name>
<dbReference type="PANTHER" id="PTHR43283:SF7">
    <property type="entry name" value="BETA-LACTAMASE-RELATED DOMAIN-CONTAINING PROTEIN"/>
    <property type="match status" value="1"/>
</dbReference>
<gene>
    <name evidence="2" type="ORF">KE626_27170</name>
</gene>
<proteinExistence type="predicted"/>
<dbReference type="InterPro" id="IPR012338">
    <property type="entry name" value="Beta-lactam/transpept-like"/>
</dbReference>
<dbReference type="InterPro" id="IPR001466">
    <property type="entry name" value="Beta-lactam-related"/>
</dbReference>
<dbReference type="SUPFAM" id="SSF56601">
    <property type="entry name" value="beta-lactamase/transpeptidase-like"/>
    <property type="match status" value="1"/>
</dbReference>
<dbReference type="EMBL" id="JAGTXB010000019">
    <property type="protein sequence ID" value="MBS0031038.1"/>
    <property type="molecule type" value="Genomic_DNA"/>
</dbReference>
<evidence type="ECO:0000313" key="3">
    <source>
        <dbReference type="Proteomes" id="UP000676386"/>
    </source>
</evidence>
<dbReference type="Gene3D" id="3.40.710.10">
    <property type="entry name" value="DD-peptidase/beta-lactamase superfamily"/>
    <property type="match status" value="1"/>
</dbReference>
<feature type="domain" description="Beta-lactamase-related" evidence="1">
    <location>
        <begin position="36"/>
        <end position="300"/>
    </location>
</feature>
<sequence length="340" mass="38014">MRIVIFFTLLFTTIAARSQVTFDSSAYLRDNRGIFSLVVAVNDSIVYGKNFNGKTGEELFNNQSLTKSIVAVLIGIAIDKGFIGSTETPVADFLPVLKKDPDPRKRRITVGDVMNQASGLWHENLERLDLYLALNDPSGYVLEQPLLTEPGAALHYNNAASHLLSVILSKATGQTTLSFAQKYLFTPLDIHEVTWPKMKDGYYDGGGLFSVHMRTVDVNKIGRLLLNGGRFKSKQLVSRKWVQTLLAPAKTYPAPWGLANTTYGLCFYHKIYNGEPLTYGMGWGGQFLILIPGMNAAVSVNQDVNDQTAIRQSDIFMNRIFPLIFDWIRHTFPRPLTTKN</sequence>
<keyword evidence="3" id="KW-1185">Reference proteome</keyword>
<dbReference type="PANTHER" id="PTHR43283">
    <property type="entry name" value="BETA-LACTAMASE-RELATED"/>
    <property type="match status" value="1"/>
</dbReference>
<evidence type="ECO:0000259" key="1">
    <source>
        <dbReference type="Pfam" id="PF00144"/>
    </source>
</evidence>
<dbReference type="RefSeq" id="WP_211976176.1">
    <property type="nucleotide sequence ID" value="NZ_CBFHAM010000010.1"/>
</dbReference>
<dbReference type="GO" id="GO:0016787">
    <property type="term" value="F:hydrolase activity"/>
    <property type="evidence" value="ECO:0007669"/>
    <property type="project" value="UniProtKB-KW"/>
</dbReference>